<reference evidence="1 2" key="1">
    <citation type="submission" date="2020-04" db="EMBL/GenBank/DDBJ databases">
        <title>Flammeovirga sp. SR4, a novel species isolated from seawater.</title>
        <authorList>
            <person name="Wang X."/>
        </authorList>
    </citation>
    <scope>NUCLEOTIDE SEQUENCE [LARGE SCALE GENOMIC DNA]</scope>
    <source>
        <strain evidence="1 2">SR4</strain>
    </source>
</reference>
<evidence type="ECO:0000313" key="2">
    <source>
        <dbReference type="Proteomes" id="UP000585050"/>
    </source>
</evidence>
<dbReference type="InterPro" id="IPR046732">
    <property type="entry name" value="DUF6624"/>
</dbReference>
<dbReference type="RefSeq" id="WP_168883502.1">
    <property type="nucleotide sequence ID" value="NZ_JABAIL010000005.1"/>
</dbReference>
<keyword evidence="2" id="KW-1185">Reference proteome</keyword>
<dbReference type="Pfam" id="PF20329">
    <property type="entry name" value="DUF6624"/>
    <property type="match status" value="1"/>
</dbReference>
<name>A0A7X8SM58_9BACT</name>
<proteinExistence type="predicted"/>
<evidence type="ECO:0000313" key="1">
    <source>
        <dbReference type="EMBL" id="NLR92784.1"/>
    </source>
</evidence>
<organism evidence="1 2">
    <name type="scientific">Flammeovirga agarivorans</name>
    <dbReference type="NCBI Taxonomy" id="2726742"/>
    <lineage>
        <taxon>Bacteria</taxon>
        <taxon>Pseudomonadati</taxon>
        <taxon>Bacteroidota</taxon>
        <taxon>Cytophagia</taxon>
        <taxon>Cytophagales</taxon>
        <taxon>Flammeovirgaceae</taxon>
        <taxon>Flammeovirga</taxon>
    </lineage>
</organism>
<dbReference type="AlphaFoldDB" id="A0A7X8SM58"/>
<protein>
    <submittedName>
        <fullName evidence="1">Uncharacterized protein</fullName>
    </submittedName>
</protein>
<gene>
    <name evidence="1" type="ORF">HGP29_16315</name>
</gene>
<sequence>MRLIFILLVVLIQCSCTNENDTTSEKPINYSEIKILLDSIREVDQSNRKDFEKVYKEFDQESEVFQSAVKKMMDSDSLNAILISELLDKYGWIGKDKIGETANSTLFLVIQHSSKEIRLKYIPLLREAVKNKKAKKRQLALMEDRLNLEYGKPQVYGSQVSLNHKGENYVFPIDDPEIVNERRAEMGLEPIEDYLLLFDIEWNLETYYKTLPQHLEELEKKKDE</sequence>
<dbReference type="Proteomes" id="UP000585050">
    <property type="component" value="Unassembled WGS sequence"/>
</dbReference>
<comment type="caution">
    <text evidence="1">The sequence shown here is derived from an EMBL/GenBank/DDBJ whole genome shotgun (WGS) entry which is preliminary data.</text>
</comment>
<dbReference type="EMBL" id="JABAIL010000005">
    <property type="protein sequence ID" value="NLR92784.1"/>
    <property type="molecule type" value="Genomic_DNA"/>
</dbReference>
<accession>A0A7X8SM58</accession>